<proteinExistence type="predicted"/>
<evidence type="ECO:0000313" key="2">
    <source>
        <dbReference type="Proteomes" id="UP000197138"/>
    </source>
</evidence>
<evidence type="ECO:0000313" key="1">
    <source>
        <dbReference type="EMBL" id="OWM87894.1"/>
    </source>
</evidence>
<dbReference type="EMBL" id="MTKT01000802">
    <property type="protein sequence ID" value="OWM87894.1"/>
    <property type="molecule type" value="Genomic_DNA"/>
</dbReference>
<accession>A0A218XSI4</accession>
<comment type="caution">
    <text evidence="1">The sequence shown here is derived from an EMBL/GenBank/DDBJ whole genome shotgun (WGS) entry which is preliminary data.</text>
</comment>
<dbReference type="Proteomes" id="UP000197138">
    <property type="component" value="Unassembled WGS sequence"/>
</dbReference>
<sequence>MARLAKVVGRNGAPRNLTRTREGSRALFLCNSDSQDWKLQMQKLSLEMDLRDRKHVGYEVWLKLAKVGGGRRKTVEFSSKTALEPGCALAVRFLENAEV</sequence>
<gene>
    <name evidence="1" type="ORF">CDL15_Pgr008341</name>
</gene>
<dbReference type="AlphaFoldDB" id="A0A218XSI4"/>
<organism evidence="1 2">
    <name type="scientific">Punica granatum</name>
    <name type="common">Pomegranate</name>
    <dbReference type="NCBI Taxonomy" id="22663"/>
    <lineage>
        <taxon>Eukaryota</taxon>
        <taxon>Viridiplantae</taxon>
        <taxon>Streptophyta</taxon>
        <taxon>Embryophyta</taxon>
        <taxon>Tracheophyta</taxon>
        <taxon>Spermatophyta</taxon>
        <taxon>Magnoliopsida</taxon>
        <taxon>eudicotyledons</taxon>
        <taxon>Gunneridae</taxon>
        <taxon>Pentapetalae</taxon>
        <taxon>rosids</taxon>
        <taxon>malvids</taxon>
        <taxon>Myrtales</taxon>
        <taxon>Lythraceae</taxon>
        <taxon>Punica</taxon>
    </lineage>
</organism>
<reference evidence="2" key="1">
    <citation type="journal article" date="2017" name="Plant J.">
        <title>The pomegranate (Punica granatum L.) genome and the genomics of punicalagin biosynthesis.</title>
        <authorList>
            <person name="Qin G."/>
            <person name="Xu C."/>
            <person name="Ming R."/>
            <person name="Tang H."/>
            <person name="Guyot R."/>
            <person name="Kramer E.M."/>
            <person name="Hu Y."/>
            <person name="Yi X."/>
            <person name="Qi Y."/>
            <person name="Xu X."/>
            <person name="Gao Z."/>
            <person name="Pan H."/>
            <person name="Jian J."/>
            <person name="Tian Y."/>
            <person name="Yue Z."/>
            <person name="Xu Y."/>
        </authorList>
    </citation>
    <scope>NUCLEOTIDE SEQUENCE [LARGE SCALE GENOMIC DNA]</scope>
    <source>
        <strain evidence="2">cv. Dabenzi</strain>
    </source>
</reference>
<protein>
    <submittedName>
        <fullName evidence="1">Uncharacterized protein</fullName>
    </submittedName>
</protein>
<name>A0A218XSI4_PUNGR</name>